<dbReference type="OMA" id="NSQQMLG"/>
<dbReference type="PANTHER" id="PTHR30344:SF1">
    <property type="entry name" value="6-PHOSPHOGLUCONOLACTONASE"/>
    <property type="match status" value="1"/>
</dbReference>
<keyword evidence="4" id="KW-1185">Reference proteome</keyword>
<gene>
    <name evidence="3" type="ORF">FVE85_4882</name>
</gene>
<accession>A0A5J4YR55</accession>
<dbReference type="InterPro" id="IPR015943">
    <property type="entry name" value="WD40/YVTN_repeat-like_dom_sf"/>
</dbReference>
<dbReference type="Pfam" id="PF10282">
    <property type="entry name" value="Lactonase"/>
    <property type="match status" value="1"/>
</dbReference>
<dbReference type="OrthoDB" id="9972196at2759"/>
<protein>
    <submittedName>
        <fullName evidence="3">6-phosphogluconolactonase</fullName>
    </submittedName>
</protein>
<dbReference type="GO" id="GO:0017057">
    <property type="term" value="F:6-phosphogluconolactonase activity"/>
    <property type="evidence" value="ECO:0007669"/>
    <property type="project" value="TreeGrafter"/>
</dbReference>
<proteinExistence type="inferred from homology"/>
<dbReference type="Gene3D" id="2.130.10.10">
    <property type="entry name" value="YVTN repeat-like/Quinoprotein amine dehydrogenase"/>
    <property type="match status" value="1"/>
</dbReference>
<organism evidence="3 4">
    <name type="scientific">Porphyridium purpureum</name>
    <name type="common">Red alga</name>
    <name type="synonym">Porphyridium cruentum</name>
    <dbReference type="NCBI Taxonomy" id="35688"/>
    <lineage>
        <taxon>Eukaryota</taxon>
        <taxon>Rhodophyta</taxon>
        <taxon>Bangiophyceae</taxon>
        <taxon>Porphyridiales</taxon>
        <taxon>Porphyridiaceae</taxon>
        <taxon>Porphyridium</taxon>
    </lineage>
</organism>
<dbReference type="SUPFAM" id="SSF75011">
    <property type="entry name" value="3-carboxy-cis,cis-mucoante lactonizing enzyme"/>
    <property type="match status" value="1"/>
</dbReference>
<name>A0A5J4YR55_PORPP</name>
<feature type="compositionally biased region" description="Basic and acidic residues" evidence="2">
    <location>
        <begin position="40"/>
        <end position="51"/>
    </location>
</feature>
<dbReference type="InterPro" id="IPR050282">
    <property type="entry name" value="Cycloisomerase_2"/>
</dbReference>
<dbReference type="PANTHER" id="PTHR30344">
    <property type="entry name" value="6-PHOSPHOGLUCONOLACTONASE-RELATED"/>
    <property type="match status" value="1"/>
</dbReference>
<sequence>MPATIVCHHAFRRKKSSDNLGQRDPKKLPYNLPHAVTARTRSERATQHETNGDPSLSRVPRFCRLRPCPVYSQSLHSPQAFTPAAGLETLLGRPKGKMSDTPHVVTVFVGSYTESLPHVHGKAVGPHVVSLRTSDGHLSACSADGIRLEPPVKNPSYLAVSSDARRLYVVEEAEDLNSKLVVLDIVASDQSNGVAPHLLESCRLETGGAGACHVAELPASSGRLVAFANYAGGTGFGIMTVDSLDGSLQLCASQTVVPSLFSGSFAGGRQERSHPHCVVFSPLNPHMMVVADLGTNEIYSFVIRSAGGLEHVSSARAHATGAGPRHIVFHGSVPIMYVVNELDSTVAAYSYSPEDGSLARAPVSVTGTMPPVGASSASSTAAAIRIHPNNSVLYVSNRGHDSISVFALSADGREMSLLSCVPSGGRTPRDIWLVSSADWMLVANQDTDSVVSFRVSPCGTLLHQAFDVHVKTPVCVASARLGA</sequence>
<dbReference type="AlphaFoldDB" id="A0A5J4YR55"/>
<comment type="similarity">
    <text evidence="1">Belongs to the cycloisomerase 2 family.</text>
</comment>
<evidence type="ECO:0000313" key="4">
    <source>
        <dbReference type="Proteomes" id="UP000324585"/>
    </source>
</evidence>
<feature type="region of interest" description="Disordered" evidence="2">
    <location>
        <begin position="14"/>
        <end position="58"/>
    </location>
</feature>
<evidence type="ECO:0000313" key="3">
    <source>
        <dbReference type="EMBL" id="KAA8493745.1"/>
    </source>
</evidence>
<dbReference type="EMBL" id="VRMN01000006">
    <property type="protein sequence ID" value="KAA8493745.1"/>
    <property type="molecule type" value="Genomic_DNA"/>
</dbReference>
<comment type="caution">
    <text evidence="3">The sequence shown here is derived from an EMBL/GenBank/DDBJ whole genome shotgun (WGS) entry which is preliminary data.</text>
</comment>
<evidence type="ECO:0000256" key="1">
    <source>
        <dbReference type="ARBA" id="ARBA00005564"/>
    </source>
</evidence>
<dbReference type="Proteomes" id="UP000324585">
    <property type="component" value="Unassembled WGS sequence"/>
</dbReference>
<reference evidence="4" key="1">
    <citation type="journal article" date="2019" name="Nat. Commun.">
        <title>Expansion of phycobilisome linker gene families in mesophilic red algae.</title>
        <authorList>
            <person name="Lee J."/>
            <person name="Kim D."/>
            <person name="Bhattacharya D."/>
            <person name="Yoon H.S."/>
        </authorList>
    </citation>
    <scope>NUCLEOTIDE SEQUENCE [LARGE SCALE GENOMIC DNA]</scope>
    <source>
        <strain evidence="4">CCMP 1328</strain>
    </source>
</reference>
<evidence type="ECO:0000256" key="2">
    <source>
        <dbReference type="SAM" id="MobiDB-lite"/>
    </source>
</evidence>
<dbReference type="InterPro" id="IPR019405">
    <property type="entry name" value="Lactonase_7-beta_prop"/>
</dbReference>